<organism evidence="1 2">
    <name type="scientific">Fistulina hepatica ATCC 64428</name>
    <dbReference type="NCBI Taxonomy" id="1128425"/>
    <lineage>
        <taxon>Eukaryota</taxon>
        <taxon>Fungi</taxon>
        <taxon>Dikarya</taxon>
        <taxon>Basidiomycota</taxon>
        <taxon>Agaricomycotina</taxon>
        <taxon>Agaricomycetes</taxon>
        <taxon>Agaricomycetidae</taxon>
        <taxon>Agaricales</taxon>
        <taxon>Fistulinaceae</taxon>
        <taxon>Fistulina</taxon>
    </lineage>
</organism>
<dbReference type="Proteomes" id="UP000054144">
    <property type="component" value="Unassembled WGS sequence"/>
</dbReference>
<keyword evidence="2" id="KW-1185">Reference proteome</keyword>
<proteinExistence type="predicted"/>
<gene>
    <name evidence="1" type="ORF">FISHEDRAFT_45344</name>
</gene>
<dbReference type="AlphaFoldDB" id="A0A0D7ABY9"/>
<dbReference type="Pfam" id="PF18758">
    <property type="entry name" value="KDZ"/>
    <property type="match status" value="1"/>
</dbReference>
<dbReference type="OrthoDB" id="2505969at2759"/>
<dbReference type="PANTHER" id="PTHR33096:SF1">
    <property type="entry name" value="CXC1-LIKE CYSTEINE CLUSTER ASSOCIATED WITH KDZ TRANSPOSASES DOMAIN-CONTAINING PROTEIN"/>
    <property type="match status" value="1"/>
</dbReference>
<dbReference type="EMBL" id="KN881938">
    <property type="protein sequence ID" value="KIY47446.1"/>
    <property type="molecule type" value="Genomic_DNA"/>
</dbReference>
<reference evidence="1 2" key="1">
    <citation type="journal article" date="2015" name="Fungal Genet. Biol.">
        <title>Evolution of novel wood decay mechanisms in Agaricales revealed by the genome sequences of Fistulina hepatica and Cylindrobasidium torrendii.</title>
        <authorList>
            <person name="Floudas D."/>
            <person name="Held B.W."/>
            <person name="Riley R."/>
            <person name="Nagy L.G."/>
            <person name="Koehler G."/>
            <person name="Ransdell A.S."/>
            <person name="Younus H."/>
            <person name="Chow J."/>
            <person name="Chiniquy J."/>
            <person name="Lipzen A."/>
            <person name="Tritt A."/>
            <person name="Sun H."/>
            <person name="Haridas S."/>
            <person name="LaButti K."/>
            <person name="Ohm R.A."/>
            <person name="Kues U."/>
            <person name="Blanchette R.A."/>
            <person name="Grigoriev I.V."/>
            <person name="Minto R.E."/>
            <person name="Hibbett D.S."/>
        </authorList>
    </citation>
    <scope>NUCLEOTIDE SEQUENCE [LARGE SCALE GENOMIC DNA]</scope>
    <source>
        <strain evidence="1 2">ATCC 64428</strain>
    </source>
</reference>
<evidence type="ECO:0000313" key="1">
    <source>
        <dbReference type="EMBL" id="KIY47446.1"/>
    </source>
</evidence>
<sequence>LEDEPPLKINRMLVMDGNNSLKRIAGLRGRTTGDCRTFDSDYFISEEFVNSFAHEPLLNALNETVEPTPCADNWKAAMASEVKRMWGIYRETGVFATACRHGFILWLADMVQSGELAKYPLAMTAKILEVLGDNNILAYDIGCAFEGTLSRSSLAPKVKENKLRCCVNAFHGTAHNAACQTKYHPDVIEGMGLEDLETCEHIFSSSNQLARLTRYATAFHRHQFIDLHFQQWDEDKYTNLGKMLYGNYRQALGIIDTESDAVLEAAKALNVNPDDFER</sequence>
<name>A0A0D7ABY9_9AGAR</name>
<feature type="non-terminal residue" evidence="1">
    <location>
        <position position="1"/>
    </location>
</feature>
<dbReference type="PANTHER" id="PTHR33096">
    <property type="entry name" value="CXC2 DOMAIN-CONTAINING PROTEIN"/>
    <property type="match status" value="1"/>
</dbReference>
<accession>A0A0D7ABY9</accession>
<evidence type="ECO:0000313" key="2">
    <source>
        <dbReference type="Proteomes" id="UP000054144"/>
    </source>
</evidence>
<protein>
    <submittedName>
        <fullName evidence="1">Uncharacterized protein</fullName>
    </submittedName>
</protein>
<dbReference type="InterPro" id="IPR040521">
    <property type="entry name" value="KDZ"/>
</dbReference>